<dbReference type="RefSeq" id="WP_149733081.1">
    <property type="nucleotide sequence ID" value="NZ_FQZD01000004.1"/>
</dbReference>
<gene>
    <name evidence="10" type="ORF">SAMN02745170_00141</name>
</gene>
<dbReference type="GO" id="GO:0005886">
    <property type="term" value="C:plasma membrane"/>
    <property type="evidence" value="ECO:0007669"/>
    <property type="project" value="UniProtKB-SubCell"/>
</dbReference>
<comment type="similarity">
    <text evidence="2">Belongs to the GSP F family.</text>
</comment>
<dbReference type="PRINTS" id="PR00812">
    <property type="entry name" value="BCTERIALGSPF"/>
</dbReference>
<evidence type="ECO:0000313" key="10">
    <source>
        <dbReference type="EMBL" id="SHI35198.1"/>
    </source>
</evidence>
<keyword evidence="3" id="KW-1003">Cell membrane</keyword>
<dbReference type="PANTHER" id="PTHR30012">
    <property type="entry name" value="GENERAL SECRETION PATHWAY PROTEIN"/>
    <property type="match status" value="1"/>
</dbReference>
<evidence type="ECO:0000313" key="11">
    <source>
        <dbReference type="Proteomes" id="UP000322917"/>
    </source>
</evidence>
<dbReference type="Proteomes" id="UP000322917">
    <property type="component" value="Unassembled WGS sequence"/>
</dbReference>
<evidence type="ECO:0000256" key="8">
    <source>
        <dbReference type="SAM" id="Phobius"/>
    </source>
</evidence>
<dbReference type="EMBL" id="FQZD01000004">
    <property type="protein sequence ID" value="SHI35198.1"/>
    <property type="molecule type" value="Genomic_DNA"/>
</dbReference>
<feature type="transmembrane region" description="Helical" evidence="8">
    <location>
        <begin position="171"/>
        <end position="200"/>
    </location>
</feature>
<accession>A0A1M6AFW9</accession>
<sequence length="406" mass="45031">MAKNFQYKARDRSGRILSGVVLAEDQTAAATYVREQGYFITSLQEEKSKTSTGQLLKSLRRVKTKDLAVMCRQFSTMINAGMPILSCVNILVEQCENSLLKEALQDCYKQVREGDTLSRSLGKYPRIFPPLMINLIEAGELGGVLDDVLERLAAHFEKEHKLNEKVKSAMVYPAVVMGIACLVVVFILTFVLPTFTKMFADMHVELPFMTKLLLTVSDVLQHHVLVLLLCIGSLSYGIVFALRKPSIRKQFDQLVLRLPVVGILTRKISIARFSRTLSTLLRGGVPIIVALEVVEKILGNLSMTEAMRRARIGLREGQGLAQTLGASRVFTPMTVQMVAIGEESGSLDRMLEKVADFYDSEVEDMVSRLNSLIEPLIIVFLGITIGGIVIAIMLPMFDIMSGASVR</sequence>
<dbReference type="Pfam" id="PF00482">
    <property type="entry name" value="T2SSF"/>
    <property type="match status" value="2"/>
</dbReference>
<organism evidence="10 11">
    <name type="scientific">Propionispora hippei DSM 15287</name>
    <dbReference type="NCBI Taxonomy" id="1123003"/>
    <lineage>
        <taxon>Bacteria</taxon>
        <taxon>Bacillati</taxon>
        <taxon>Bacillota</taxon>
        <taxon>Negativicutes</taxon>
        <taxon>Selenomonadales</taxon>
        <taxon>Sporomusaceae</taxon>
        <taxon>Propionispora</taxon>
    </lineage>
</organism>
<evidence type="ECO:0000256" key="2">
    <source>
        <dbReference type="ARBA" id="ARBA00005745"/>
    </source>
</evidence>
<evidence type="ECO:0000256" key="3">
    <source>
        <dbReference type="ARBA" id="ARBA00022475"/>
    </source>
</evidence>
<feature type="domain" description="Type II secretion system protein GspF" evidence="9">
    <location>
        <begin position="273"/>
        <end position="395"/>
    </location>
</feature>
<dbReference type="Gene3D" id="1.20.81.30">
    <property type="entry name" value="Type II secretion system (T2SS), domain F"/>
    <property type="match status" value="2"/>
</dbReference>
<dbReference type="InterPro" id="IPR018076">
    <property type="entry name" value="T2SS_GspF_dom"/>
</dbReference>
<proteinExistence type="inferred from homology"/>
<protein>
    <submittedName>
        <fullName evidence="10">Type IV pilus assembly protein PilC</fullName>
    </submittedName>
</protein>
<evidence type="ECO:0000259" key="9">
    <source>
        <dbReference type="Pfam" id="PF00482"/>
    </source>
</evidence>
<evidence type="ECO:0000256" key="5">
    <source>
        <dbReference type="ARBA" id="ARBA00022692"/>
    </source>
</evidence>
<dbReference type="FunFam" id="1.20.81.30:FF:000001">
    <property type="entry name" value="Type II secretion system protein F"/>
    <property type="match status" value="2"/>
</dbReference>
<feature type="transmembrane region" description="Helical" evidence="8">
    <location>
        <begin position="376"/>
        <end position="397"/>
    </location>
</feature>
<comment type="subcellular location">
    <subcellularLocation>
        <location evidence="1">Cell inner membrane</location>
        <topology evidence="1">Multi-pass membrane protein</topology>
    </subcellularLocation>
</comment>
<reference evidence="10 11" key="1">
    <citation type="submission" date="2016-11" db="EMBL/GenBank/DDBJ databases">
        <authorList>
            <person name="Varghese N."/>
            <person name="Submissions S."/>
        </authorList>
    </citation>
    <scope>NUCLEOTIDE SEQUENCE [LARGE SCALE GENOMIC DNA]</scope>
    <source>
        <strain evidence="10 11">DSM 15287</strain>
    </source>
</reference>
<dbReference type="AlphaFoldDB" id="A0A1M6AFW9"/>
<dbReference type="InterPro" id="IPR003004">
    <property type="entry name" value="GspF/PilC"/>
</dbReference>
<keyword evidence="6 8" id="KW-1133">Transmembrane helix</keyword>
<feature type="transmembrane region" description="Helical" evidence="8">
    <location>
        <begin position="220"/>
        <end position="242"/>
    </location>
</feature>
<keyword evidence="7 8" id="KW-0472">Membrane</keyword>
<keyword evidence="5 8" id="KW-0812">Transmembrane</keyword>
<evidence type="ECO:0000256" key="6">
    <source>
        <dbReference type="ARBA" id="ARBA00022989"/>
    </source>
</evidence>
<dbReference type="PANTHER" id="PTHR30012:SF0">
    <property type="entry name" value="TYPE II SECRETION SYSTEM PROTEIN F-RELATED"/>
    <property type="match status" value="1"/>
</dbReference>
<evidence type="ECO:0000256" key="7">
    <source>
        <dbReference type="ARBA" id="ARBA00023136"/>
    </source>
</evidence>
<keyword evidence="11" id="KW-1185">Reference proteome</keyword>
<dbReference type="InterPro" id="IPR042094">
    <property type="entry name" value="T2SS_GspF_sf"/>
</dbReference>
<name>A0A1M6AFW9_9FIRM</name>
<evidence type="ECO:0000256" key="1">
    <source>
        <dbReference type="ARBA" id="ARBA00004429"/>
    </source>
</evidence>
<feature type="domain" description="Type II secretion system protein GspF" evidence="9">
    <location>
        <begin position="71"/>
        <end position="193"/>
    </location>
</feature>
<dbReference type="OrthoDB" id="9805682at2"/>
<keyword evidence="4" id="KW-0997">Cell inner membrane</keyword>
<evidence type="ECO:0000256" key="4">
    <source>
        <dbReference type="ARBA" id="ARBA00022519"/>
    </source>
</evidence>